<feature type="compositionally biased region" description="Basic residues" evidence="1">
    <location>
        <begin position="332"/>
        <end position="348"/>
    </location>
</feature>
<gene>
    <name evidence="2" type="ORF">B5807_05017</name>
</gene>
<organism evidence="2 3">
    <name type="scientific">Epicoccum nigrum</name>
    <name type="common">Soil fungus</name>
    <name type="synonym">Epicoccum purpurascens</name>
    <dbReference type="NCBI Taxonomy" id="105696"/>
    <lineage>
        <taxon>Eukaryota</taxon>
        <taxon>Fungi</taxon>
        <taxon>Dikarya</taxon>
        <taxon>Ascomycota</taxon>
        <taxon>Pezizomycotina</taxon>
        <taxon>Dothideomycetes</taxon>
        <taxon>Pleosporomycetidae</taxon>
        <taxon>Pleosporales</taxon>
        <taxon>Pleosporineae</taxon>
        <taxon>Didymellaceae</taxon>
        <taxon>Epicoccum</taxon>
    </lineage>
</organism>
<reference evidence="2 3" key="1">
    <citation type="journal article" date="2017" name="Genome Announc.">
        <title>Genome sequence of the saprophytic ascomycete Epicoccum nigrum ICMP 19927 strain isolated from New Zealand.</title>
        <authorList>
            <person name="Fokin M."/>
            <person name="Fleetwood D."/>
            <person name="Weir B.S."/>
            <person name="Villas-Boas S.G."/>
        </authorList>
    </citation>
    <scope>NUCLEOTIDE SEQUENCE [LARGE SCALE GENOMIC DNA]</scope>
    <source>
        <strain evidence="2 3">ICMP 19927</strain>
    </source>
</reference>
<keyword evidence="3" id="KW-1185">Reference proteome</keyword>
<sequence>MPALTNSQENQRRDATTAGESSEGTSSEENDTDTTEAIKPILPILGTQGAGEAAQHGVGYHILFTCKVEEETYGCKVKERGEGNNELERLDYIDLSQLPSLPSMPLTEQEDVLSISHIGTLAKRPHSPTTNLHRGNDKRVKIEDRSFSDLSTLHTCDAPDSSRVSALPLICFYYYHKGCCNPNRGRRCDYLHDTSTSQQTVSLPNGIVNHNPACALPLCPVRLRGLPELPAALTQPEIESEQDTPPQSRGSASWDSPGPSLRGELVAVRGRTLQETFGQSMPQLISPARQRYEEQKHSIEDVQAKKDTEVEKVTAPVDDTPLHEQRTDKEGKKKRKKRGAKKSAREKKRLQMEKQETIQMELKEASNALVKQQPLPSFASEQTAGSANSLPTGTLA</sequence>
<feature type="compositionally biased region" description="Polar residues" evidence="1">
    <location>
        <begin position="379"/>
        <end position="396"/>
    </location>
</feature>
<proteinExistence type="predicted"/>
<feature type="compositionally biased region" description="Low complexity" evidence="1">
    <location>
        <begin position="16"/>
        <end position="25"/>
    </location>
</feature>
<evidence type="ECO:0008006" key="4">
    <source>
        <dbReference type="Google" id="ProtNLM"/>
    </source>
</evidence>
<feature type="compositionally biased region" description="Basic and acidic residues" evidence="1">
    <location>
        <begin position="290"/>
        <end position="312"/>
    </location>
</feature>
<accession>A0A1Y2M1J1</accession>
<name>A0A1Y2M1J1_EPING</name>
<feature type="region of interest" description="Disordered" evidence="1">
    <location>
        <begin position="236"/>
        <end position="262"/>
    </location>
</feature>
<evidence type="ECO:0000313" key="3">
    <source>
        <dbReference type="Proteomes" id="UP000193240"/>
    </source>
</evidence>
<dbReference type="AlphaFoldDB" id="A0A1Y2M1J1"/>
<feature type="region of interest" description="Disordered" evidence="1">
    <location>
        <begin position="289"/>
        <end position="396"/>
    </location>
</feature>
<feature type="region of interest" description="Disordered" evidence="1">
    <location>
        <begin position="1"/>
        <end position="35"/>
    </location>
</feature>
<feature type="compositionally biased region" description="Basic and acidic residues" evidence="1">
    <location>
        <begin position="320"/>
        <end position="331"/>
    </location>
</feature>
<feature type="compositionally biased region" description="Basic and acidic residues" evidence="1">
    <location>
        <begin position="349"/>
        <end position="364"/>
    </location>
</feature>
<protein>
    <recommendedName>
        <fullName evidence="4">C3H1-type domain-containing protein</fullName>
    </recommendedName>
</protein>
<dbReference type="InParanoid" id="A0A1Y2M1J1"/>
<evidence type="ECO:0000313" key="2">
    <source>
        <dbReference type="EMBL" id="OSS50000.1"/>
    </source>
</evidence>
<evidence type="ECO:0000256" key="1">
    <source>
        <dbReference type="SAM" id="MobiDB-lite"/>
    </source>
</evidence>
<dbReference type="EMBL" id="KZ107842">
    <property type="protein sequence ID" value="OSS50000.1"/>
    <property type="molecule type" value="Genomic_DNA"/>
</dbReference>
<feature type="compositionally biased region" description="Polar residues" evidence="1">
    <location>
        <begin position="243"/>
        <end position="254"/>
    </location>
</feature>
<dbReference type="Proteomes" id="UP000193240">
    <property type="component" value="Unassembled WGS sequence"/>
</dbReference>